<gene>
    <name evidence="3" type="ORF">BSTOLATCC_MIC64036</name>
</gene>
<evidence type="ECO:0000313" key="4">
    <source>
        <dbReference type="Proteomes" id="UP001162131"/>
    </source>
</evidence>
<evidence type="ECO:0000256" key="2">
    <source>
        <dbReference type="SAM" id="MobiDB-lite"/>
    </source>
</evidence>
<evidence type="ECO:0000313" key="3">
    <source>
        <dbReference type="EMBL" id="CAG9335570.1"/>
    </source>
</evidence>
<dbReference type="Proteomes" id="UP001162131">
    <property type="component" value="Unassembled WGS sequence"/>
</dbReference>
<protein>
    <submittedName>
        <fullName evidence="3">Uncharacterized protein</fullName>
    </submittedName>
</protein>
<dbReference type="AlphaFoldDB" id="A0AAU9KIM2"/>
<keyword evidence="1" id="KW-0175">Coiled coil</keyword>
<comment type="caution">
    <text evidence="3">The sequence shown here is derived from an EMBL/GenBank/DDBJ whole genome shotgun (WGS) entry which is preliminary data.</text>
</comment>
<feature type="coiled-coil region" evidence="1">
    <location>
        <begin position="512"/>
        <end position="539"/>
    </location>
</feature>
<sequence>MLKSQQTSNLNISSKRFAEFISKLNINDKKISPQIQIRPQSFKRMKRFTPSQASLSNENSPAKRAQSAKPYDRMIEQRSITPNDLLMKIFCSQEDEERRKHDEYLAHVREVTDMLEESPFLQEYQKVLEIEENIHKMILSKMNHLNNLISLIDYNYDIASKPNSPNFLSKILYSMITEPKHNTCDINQMTKNIEKTFTNKKTSENQVIDFSFLGFIEKCEKCGNSYYLNTKNELFICKDCETGKEPNRIEGVCLMIQCDSKNISIPKPPSTHRKNTEDLGLLTERSMPSRPSTARKVRQKFSLKDLKEDIETSNTLAISGYGKKWNLKLGSPIKIILPNLMLYESDSFHDRITISNKNDELTAYSPEKTENIVEPTPEELLQVCKKMKEKAKYFNRDILSLLENQCNEKINNEELSKKVEYWIGEYSRHLRIIIRGIAEFIPEYSTALEKCLKGIFLLCEWVVGANNEKIKEIKLELDQERVNKAENIEAQHEIKMIKSDMIAKEKKYLEKIDSLKLVKRKYENIISLYEKELEKHEFDKEKSDITETPRPQRKTFIEKIDLEKELKGLKRSFVLLNSVMKK</sequence>
<proteinExistence type="predicted"/>
<reference evidence="3" key="1">
    <citation type="submission" date="2021-09" db="EMBL/GenBank/DDBJ databases">
        <authorList>
            <consortium name="AG Swart"/>
            <person name="Singh M."/>
            <person name="Singh A."/>
            <person name="Seah K."/>
            <person name="Emmerich C."/>
        </authorList>
    </citation>
    <scope>NUCLEOTIDE SEQUENCE</scope>
    <source>
        <strain evidence="3">ATCC30299</strain>
    </source>
</reference>
<feature type="region of interest" description="Disordered" evidence="2">
    <location>
        <begin position="47"/>
        <end position="71"/>
    </location>
</feature>
<feature type="compositionally biased region" description="Polar residues" evidence="2">
    <location>
        <begin position="49"/>
        <end position="60"/>
    </location>
</feature>
<dbReference type="EMBL" id="CAJZBQ010000062">
    <property type="protein sequence ID" value="CAG9335570.1"/>
    <property type="molecule type" value="Genomic_DNA"/>
</dbReference>
<keyword evidence="4" id="KW-1185">Reference proteome</keyword>
<name>A0AAU9KIM2_9CILI</name>
<evidence type="ECO:0000256" key="1">
    <source>
        <dbReference type="SAM" id="Coils"/>
    </source>
</evidence>
<accession>A0AAU9KIM2</accession>
<organism evidence="3 4">
    <name type="scientific">Blepharisma stoltei</name>
    <dbReference type="NCBI Taxonomy" id="1481888"/>
    <lineage>
        <taxon>Eukaryota</taxon>
        <taxon>Sar</taxon>
        <taxon>Alveolata</taxon>
        <taxon>Ciliophora</taxon>
        <taxon>Postciliodesmatophora</taxon>
        <taxon>Heterotrichea</taxon>
        <taxon>Heterotrichida</taxon>
        <taxon>Blepharismidae</taxon>
        <taxon>Blepharisma</taxon>
    </lineage>
</organism>